<evidence type="ECO:0000256" key="6">
    <source>
        <dbReference type="SAM" id="MobiDB-lite"/>
    </source>
</evidence>
<evidence type="ECO:0000313" key="7">
    <source>
        <dbReference type="EMBL" id="CAD5116331.1"/>
    </source>
</evidence>
<dbReference type="PANTHER" id="PTHR12663:SF0">
    <property type="entry name" value="PRECOCIOUS DISSOCIATION OF SISTERS 5, ISOFORM A"/>
    <property type="match status" value="1"/>
</dbReference>
<dbReference type="CDD" id="cd19953">
    <property type="entry name" value="PDS5"/>
    <property type="match status" value="1"/>
</dbReference>
<comment type="subcellular location">
    <subcellularLocation>
        <location evidence="1">Nucleus</location>
    </subcellularLocation>
</comment>
<feature type="compositionally biased region" description="Polar residues" evidence="6">
    <location>
        <begin position="1421"/>
        <end position="1432"/>
    </location>
</feature>
<feature type="compositionally biased region" description="Polar residues" evidence="6">
    <location>
        <begin position="1440"/>
        <end position="1450"/>
    </location>
</feature>
<reference evidence="7 8" key="1">
    <citation type="submission" date="2020-08" db="EMBL/GenBank/DDBJ databases">
        <authorList>
            <person name="Hejnol A."/>
        </authorList>
    </citation>
    <scope>NUCLEOTIDE SEQUENCE [LARGE SCALE GENOMIC DNA]</scope>
</reference>
<evidence type="ECO:0000256" key="4">
    <source>
        <dbReference type="ARBA" id="ARBA00023242"/>
    </source>
</evidence>
<feature type="compositionally biased region" description="Polar residues" evidence="6">
    <location>
        <begin position="1342"/>
        <end position="1351"/>
    </location>
</feature>
<protein>
    <submittedName>
        <fullName evidence="7">DgyrCDS5232</fullName>
    </submittedName>
</protein>
<dbReference type="GO" id="GO:0005634">
    <property type="term" value="C:nucleus"/>
    <property type="evidence" value="ECO:0007669"/>
    <property type="project" value="UniProtKB-SubCell"/>
</dbReference>
<keyword evidence="8" id="KW-1185">Reference proteome</keyword>
<feature type="compositionally biased region" description="Acidic residues" evidence="6">
    <location>
        <begin position="1268"/>
        <end position="1286"/>
    </location>
</feature>
<sequence length="1474" mass="169249">MSATFSIKYPEGCKEISDDLSEEELHRRLKVLAKALQDFGEQEDENAPADAQMFDGLAEHLASECFLSHRSRDIRIYVACSVADILRISAPNNPLKDVRVIMDVFNFFVRELKGLADVNGPNYKRYFYLLEEITWSGAMNILHEYDGCIPIFCNLLKFVFQCISSQHSKQMTTLFIELCGTILNEFDTIPPEIIDIILTRLVEPNKSNAPLSYNIAKSVVTKCDDILSRSLVQYYTNIILLGKKANLELGEKYYEAFYQLFSISPNVVQLALSQFEFKLKSTDDSDRKKATQLLLRIFSSNSYDETENHKNLWFTLLGRFNDKEVAIRKLCSQFAQEFILNKPDLIDEITDHLSQRVLDTDETVRYETVAAIISAARKDIKKVSDELLVLVKERTLDKKMKIRREALMGLAQLYKASWNSNDSESIERLSWIKQRVLYSYYQQLNDDKILVERAFQGHLVPYNLDVPEKARRLYILYATVDERAIKVLNEIFRTQKKFRDFTSQILDLLKNGLKTERIQHEVNSRLQTLSNQLPEPTKTLDYLKKLVKMIEADNRLRNCITKLLDDDCSCKKSEEYTREILKKMGNAVPNNHLYNYIRNFVERIASLMIDATVMKELFTLVDDAINGTGDALEGVKDAAKSGIQLLQTLAPVFPHCFKNEEVLEFLTTFVENEDDDIACTTLQIFWDIGSDLQKKFPTVFRDLLPILQRFAKCGTAKQAKYAVKCIEKMDKNNKSKLYAPIFDHIEKHLDVESSSFLVSIVVMGHVSRICPEEYSGRARKVVVDVIVKDLLMVDRSNGRHSNENWYSDNLVSYETLCKMEGMKMMVRWLQGKQSDKSNIATSTLRLLFTVIKHDGDLMEKKKINKPEMARLRLQAGCCILKIAEERNYYELVSNSYFNMIAFLLNDTCPEVRKIFADKLFKGLFSLKLPLAYMAIFCLGANEPDKDIKTQIKTYLHNCIMKRRTLMKSKTTGSQAIVFQLLPDYVLPYVIHLLAHDGDLLDNEDVESLKNTKECLWFIMEPLIMKNDQYSSAFYRQMIEQIKTCKDANDPENETLNKKIYAVCDLAMNIILTKPTTVDIREFPAEPLLPSKLFQKPDVPTTNTTIYLPKELQISSKQISRRHKTEAKEEVKVNGDSEPKAKKRLSDDSAPDVKRQKKDDWKPVDSSSEEVAEGEDDVEHYTPRPTRSGRQKSKEIKTPALGKDYSEEDNEEEEEEEEEEEIEEIEEESVIEEKPAPKPRRGRTRKASDTPVKGQRGKRRKKEVVNEPEKEEDDDKATDGDIDSDEDIDKKASDEENDARGRRGSRGRGRIANAARKKSTPVKKDKQTKRSKRVQRQKSSSQDLDQSTSVESSPEKPTRHRKVGRPKNPLISNSKTTPSERNAVTSPVSRSSQESHDSLLRQSSRRRQVTERMDQYMRKRTPSASPIKSNASPSPVKGSRITRSSVSNQTPPKKRTSGRQTQAETKPKAAGKRKR</sequence>
<feature type="compositionally biased region" description="Polar residues" evidence="6">
    <location>
        <begin position="1369"/>
        <end position="1391"/>
    </location>
</feature>
<evidence type="ECO:0000256" key="2">
    <source>
        <dbReference type="ARBA" id="ARBA00022618"/>
    </source>
</evidence>
<dbReference type="GO" id="GO:0051301">
    <property type="term" value="P:cell division"/>
    <property type="evidence" value="ECO:0007669"/>
    <property type="project" value="UniProtKB-KW"/>
</dbReference>
<organism evidence="7 8">
    <name type="scientific">Dimorphilus gyrociliatus</name>
    <dbReference type="NCBI Taxonomy" id="2664684"/>
    <lineage>
        <taxon>Eukaryota</taxon>
        <taxon>Metazoa</taxon>
        <taxon>Spiralia</taxon>
        <taxon>Lophotrochozoa</taxon>
        <taxon>Annelida</taxon>
        <taxon>Polychaeta</taxon>
        <taxon>Polychaeta incertae sedis</taxon>
        <taxon>Dinophilidae</taxon>
        <taxon>Dimorphilus</taxon>
    </lineage>
</organism>
<dbReference type="InterPro" id="IPR039776">
    <property type="entry name" value="Pds5"/>
</dbReference>
<dbReference type="PANTHER" id="PTHR12663">
    <property type="entry name" value="ANDROGEN INDUCED INHIBITOR OF PROLIFERATION AS3 / PDS5-RELATED"/>
    <property type="match status" value="1"/>
</dbReference>
<feature type="compositionally biased region" description="Acidic residues" evidence="6">
    <location>
        <begin position="1205"/>
        <end position="1229"/>
    </location>
</feature>
<feature type="region of interest" description="Disordered" evidence="6">
    <location>
        <begin position="1116"/>
        <end position="1474"/>
    </location>
</feature>
<evidence type="ECO:0000256" key="1">
    <source>
        <dbReference type="ARBA" id="ARBA00004123"/>
    </source>
</evidence>
<name>A0A7I8VJX0_9ANNE</name>
<feature type="compositionally biased region" description="Basic and acidic residues" evidence="6">
    <location>
        <begin position="1125"/>
        <end position="1162"/>
    </location>
</feature>
<dbReference type="OrthoDB" id="200660at2759"/>
<evidence type="ECO:0000256" key="3">
    <source>
        <dbReference type="ARBA" id="ARBA00022776"/>
    </source>
</evidence>
<dbReference type="Proteomes" id="UP000549394">
    <property type="component" value="Unassembled WGS sequence"/>
</dbReference>
<dbReference type="Gene3D" id="1.25.10.10">
    <property type="entry name" value="Leucine-rich Repeat Variant"/>
    <property type="match status" value="2"/>
</dbReference>
<feature type="compositionally biased region" description="Basic residues" evidence="6">
    <location>
        <begin position="1301"/>
        <end position="1335"/>
    </location>
</feature>
<dbReference type="SUPFAM" id="SSF48371">
    <property type="entry name" value="ARM repeat"/>
    <property type="match status" value="2"/>
</dbReference>
<keyword evidence="4" id="KW-0539">Nucleus</keyword>
<evidence type="ECO:0000313" key="8">
    <source>
        <dbReference type="Proteomes" id="UP000549394"/>
    </source>
</evidence>
<gene>
    <name evidence="7" type="ORF">DGYR_LOCUS4968</name>
</gene>
<dbReference type="EMBL" id="CAJFCJ010000006">
    <property type="protein sequence ID" value="CAD5116331.1"/>
    <property type="molecule type" value="Genomic_DNA"/>
</dbReference>
<evidence type="ECO:0000256" key="5">
    <source>
        <dbReference type="ARBA" id="ARBA00023306"/>
    </source>
</evidence>
<keyword evidence="5" id="KW-0131">Cell cycle</keyword>
<keyword evidence="3" id="KW-0498">Mitosis</keyword>
<feature type="compositionally biased region" description="Acidic residues" evidence="6">
    <location>
        <begin position="1166"/>
        <end position="1177"/>
    </location>
</feature>
<feature type="compositionally biased region" description="Basic and acidic residues" evidence="6">
    <location>
        <begin position="1287"/>
        <end position="1300"/>
    </location>
</feature>
<dbReference type="InterPro" id="IPR016024">
    <property type="entry name" value="ARM-type_fold"/>
</dbReference>
<dbReference type="GO" id="GO:0007064">
    <property type="term" value="P:mitotic sister chromatid cohesion"/>
    <property type="evidence" value="ECO:0007669"/>
    <property type="project" value="InterPro"/>
</dbReference>
<proteinExistence type="predicted"/>
<feature type="compositionally biased region" description="Basic and acidic residues" evidence="6">
    <location>
        <begin position="1407"/>
        <end position="1416"/>
    </location>
</feature>
<dbReference type="InterPro" id="IPR011989">
    <property type="entry name" value="ARM-like"/>
</dbReference>
<accession>A0A7I8VJX0</accession>
<keyword evidence="2" id="KW-0132">Cell division</keyword>
<dbReference type="Pfam" id="PF20168">
    <property type="entry name" value="PDS5"/>
    <property type="match status" value="1"/>
</dbReference>
<comment type="caution">
    <text evidence="7">The sequence shown here is derived from an EMBL/GenBank/DDBJ whole genome shotgun (WGS) entry which is preliminary data.</text>
</comment>